<keyword evidence="1" id="KW-0472">Membrane</keyword>
<gene>
    <name evidence="2" type="ORF">BDV34DRAFT_154519</name>
</gene>
<dbReference type="Proteomes" id="UP000326532">
    <property type="component" value="Unassembled WGS sequence"/>
</dbReference>
<protein>
    <submittedName>
        <fullName evidence="2">Uncharacterized protein</fullName>
    </submittedName>
</protein>
<keyword evidence="3" id="KW-1185">Reference proteome</keyword>
<reference evidence="2 3" key="1">
    <citation type="submission" date="2019-04" db="EMBL/GenBank/DDBJ databases">
        <title>Fungal friends and foes A comparative genomics study of 23 Aspergillus species from section Flavi.</title>
        <authorList>
            <consortium name="DOE Joint Genome Institute"/>
            <person name="Kjaerbolling I."/>
            <person name="Vesth T.C."/>
            <person name="Frisvad J.C."/>
            <person name="Nybo J.L."/>
            <person name="Theobald S."/>
            <person name="Kildgaard S."/>
            <person name="Petersen T.I."/>
            <person name="Kuo A."/>
            <person name="Sato A."/>
            <person name="Lyhne E.K."/>
            <person name="Kogle M.E."/>
            <person name="Wiebenga A."/>
            <person name="Kun R.S."/>
            <person name="Lubbers R.J."/>
            <person name="Makela M.R."/>
            <person name="Barry K."/>
            <person name="Chovatia M."/>
            <person name="Clum A."/>
            <person name="Daum C."/>
            <person name="Haridas S."/>
            <person name="He G."/>
            <person name="LaButti K."/>
            <person name="Lipzen A."/>
            <person name="Mondo S."/>
            <person name="Pangilinan J."/>
            <person name="Riley R."/>
            <person name="Salamov A."/>
            <person name="Simmons B.A."/>
            <person name="Magnuson J.K."/>
            <person name="Henrissat B."/>
            <person name="Mortensen U.H."/>
            <person name="Larsen T.O."/>
            <person name="De vries R.P."/>
            <person name="Grigoriev I.V."/>
            <person name="Machida M."/>
            <person name="Baker S.E."/>
            <person name="Andersen M.R."/>
        </authorList>
    </citation>
    <scope>NUCLEOTIDE SEQUENCE [LARGE SCALE GENOMIC DNA]</scope>
    <source>
        <strain evidence="2 3">CBS 117618</strain>
    </source>
</reference>
<sequence length="74" mass="8397">MSDLTSFFASKCIFYRMRLGLLPSIISITHDIFSISTWMTIHCLAGAITIHVLLICTRGRNRCFPLSLVSFRDS</sequence>
<dbReference type="VEuPathDB" id="FungiDB:BDV34DRAFT_154519"/>
<evidence type="ECO:0000313" key="2">
    <source>
        <dbReference type="EMBL" id="KAB8210573.1"/>
    </source>
</evidence>
<name>A0A5N6E1D9_ASPPA</name>
<organism evidence="2 3">
    <name type="scientific">Aspergillus parasiticus</name>
    <dbReference type="NCBI Taxonomy" id="5067"/>
    <lineage>
        <taxon>Eukaryota</taxon>
        <taxon>Fungi</taxon>
        <taxon>Dikarya</taxon>
        <taxon>Ascomycota</taxon>
        <taxon>Pezizomycotina</taxon>
        <taxon>Eurotiomycetes</taxon>
        <taxon>Eurotiomycetidae</taxon>
        <taxon>Eurotiales</taxon>
        <taxon>Aspergillaceae</taxon>
        <taxon>Aspergillus</taxon>
        <taxon>Aspergillus subgen. Circumdati</taxon>
    </lineage>
</organism>
<evidence type="ECO:0000313" key="3">
    <source>
        <dbReference type="Proteomes" id="UP000326532"/>
    </source>
</evidence>
<evidence type="ECO:0000256" key="1">
    <source>
        <dbReference type="SAM" id="Phobius"/>
    </source>
</evidence>
<dbReference type="AlphaFoldDB" id="A0A5N6E1D9"/>
<proteinExistence type="predicted"/>
<accession>A0A5N6E1D9</accession>
<feature type="transmembrane region" description="Helical" evidence="1">
    <location>
        <begin position="35"/>
        <end position="56"/>
    </location>
</feature>
<keyword evidence="1" id="KW-1133">Transmembrane helix</keyword>
<dbReference type="EMBL" id="ML734942">
    <property type="protein sequence ID" value="KAB8210573.1"/>
    <property type="molecule type" value="Genomic_DNA"/>
</dbReference>
<keyword evidence="1" id="KW-0812">Transmembrane</keyword>